<evidence type="ECO:0000313" key="2">
    <source>
        <dbReference type="Proteomes" id="UP001500064"/>
    </source>
</evidence>
<evidence type="ECO:0000313" key="1">
    <source>
        <dbReference type="EMBL" id="GAA1688863.1"/>
    </source>
</evidence>
<organism evidence="1 2">
    <name type="scientific">Nonomuraea maheshkhaliensis</name>
    <dbReference type="NCBI Taxonomy" id="419590"/>
    <lineage>
        <taxon>Bacteria</taxon>
        <taxon>Bacillati</taxon>
        <taxon>Actinomycetota</taxon>
        <taxon>Actinomycetes</taxon>
        <taxon>Streptosporangiales</taxon>
        <taxon>Streptosporangiaceae</taxon>
        <taxon>Nonomuraea</taxon>
    </lineage>
</organism>
<comment type="caution">
    <text evidence="1">The sequence shown here is derived from an EMBL/GenBank/DDBJ whole genome shotgun (WGS) entry which is preliminary data.</text>
</comment>
<gene>
    <name evidence="1" type="ORF">GCM10009733_101700</name>
</gene>
<keyword evidence="2" id="KW-1185">Reference proteome</keyword>
<protein>
    <recommendedName>
        <fullName evidence="3">DUF4365 domain-containing protein</fullName>
    </recommendedName>
</protein>
<dbReference type="RefSeq" id="WP_346114407.1">
    <property type="nucleotide sequence ID" value="NZ_BAAAMU010000162.1"/>
</dbReference>
<dbReference type="PANTHER" id="PTHR34613">
    <property type="entry name" value="SLL0800 PROTEIN"/>
    <property type="match status" value="1"/>
</dbReference>
<reference evidence="2" key="1">
    <citation type="journal article" date="2019" name="Int. J. Syst. Evol. Microbiol.">
        <title>The Global Catalogue of Microorganisms (GCM) 10K type strain sequencing project: providing services to taxonomists for standard genome sequencing and annotation.</title>
        <authorList>
            <consortium name="The Broad Institute Genomics Platform"/>
            <consortium name="The Broad Institute Genome Sequencing Center for Infectious Disease"/>
            <person name="Wu L."/>
            <person name="Ma J."/>
        </authorList>
    </citation>
    <scope>NUCLEOTIDE SEQUENCE [LARGE SCALE GENOMIC DNA]</scope>
    <source>
        <strain evidence="2">JCM 13929</strain>
    </source>
</reference>
<dbReference type="PANTHER" id="PTHR34613:SF1">
    <property type="entry name" value="SLL6017 PROTEIN"/>
    <property type="match status" value="1"/>
</dbReference>
<name>A0ABP4TJX7_9ACTN</name>
<accession>A0ABP4TJX7</accession>
<dbReference type="EMBL" id="BAAAMU010000162">
    <property type="protein sequence ID" value="GAA1688863.1"/>
    <property type="molecule type" value="Genomic_DNA"/>
</dbReference>
<evidence type="ECO:0008006" key="3">
    <source>
        <dbReference type="Google" id="ProtNLM"/>
    </source>
</evidence>
<sequence>MITARRSVTPQHEGINKILTLDLDHTRQLLLALFDLPIAKSGAARLASPDLSEADPGVCRADGAILYGEKKGDRLGVIVETQRAEDETKRYAWLEYIANMRARERCPACLVVICPKGKVAKWASGDIPTGHPGLVLKPLVIHEGNTPVITDARQAAENIGLAVVSVVTQSEHPRFNDITAAVQAALDTIDRETAYRYARYISLSLEGDSQEEWGRGMRTKTYPYQGVYAECLVAEGEVKGEVKGEAKSVLKVLDMRGLVVSDEVRERVMDCLDEAILDGWLQRALKVDSAEELFL</sequence>
<dbReference type="Proteomes" id="UP001500064">
    <property type="component" value="Unassembled WGS sequence"/>
</dbReference>
<proteinExistence type="predicted"/>